<dbReference type="GO" id="GO:0005886">
    <property type="term" value="C:plasma membrane"/>
    <property type="evidence" value="ECO:0007669"/>
    <property type="project" value="UniProtKB-SubCell"/>
</dbReference>
<feature type="domain" description="ABC transporter" evidence="10">
    <location>
        <begin position="262"/>
        <end position="504"/>
    </location>
</feature>
<proteinExistence type="predicted"/>
<protein>
    <submittedName>
        <fullName evidence="11">Erythritol ABC transporter ATP-binding protein</fullName>
    </submittedName>
</protein>
<evidence type="ECO:0000256" key="4">
    <source>
        <dbReference type="ARBA" id="ARBA00022597"/>
    </source>
</evidence>
<dbReference type="Gene3D" id="3.40.50.300">
    <property type="entry name" value="P-loop containing nucleotide triphosphate hydrolases"/>
    <property type="match status" value="2"/>
</dbReference>
<dbReference type="SMART" id="SM00382">
    <property type="entry name" value="AAA"/>
    <property type="match status" value="2"/>
</dbReference>
<evidence type="ECO:0000313" key="12">
    <source>
        <dbReference type="Proteomes" id="UP000266568"/>
    </source>
</evidence>
<keyword evidence="5" id="KW-0677">Repeat</keyword>
<keyword evidence="8" id="KW-1278">Translocase</keyword>
<gene>
    <name evidence="11" type="ORF">DFR49_1983</name>
</gene>
<dbReference type="PANTHER" id="PTHR43790">
    <property type="entry name" value="CARBOHYDRATE TRANSPORT ATP-BINDING PROTEIN MG119-RELATED"/>
    <property type="match status" value="1"/>
</dbReference>
<keyword evidence="2" id="KW-0813">Transport</keyword>
<dbReference type="CDD" id="cd03215">
    <property type="entry name" value="ABC_Carb_Monos_II"/>
    <property type="match status" value="1"/>
</dbReference>
<evidence type="ECO:0000259" key="10">
    <source>
        <dbReference type="PROSITE" id="PS50893"/>
    </source>
</evidence>
<keyword evidence="3" id="KW-1003">Cell membrane</keyword>
<dbReference type="SUPFAM" id="SSF52540">
    <property type="entry name" value="P-loop containing nucleoside triphosphate hydrolases"/>
    <property type="match status" value="2"/>
</dbReference>
<dbReference type="InterPro" id="IPR050107">
    <property type="entry name" value="ABC_carbohydrate_import_ATPase"/>
</dbReference>
<dbReference type="InterPro" id="IPR003439">
    <property type="entry name" value="ABC_transporter-like_ATP-bd"/>
</dbReference>
<dbReference type="PROSITE" id="PS50893">
    <property type="entry name" value="ABC_TRANSPORTER_2"/>
    <property type="match status" value="2"/>
</dbReference>
<dbReference type="Pfam" id="PF00005">
    <property type="entry name" value="ABC_tran"/>
    <property type="match status" value="2"/>
</dbReference>
<keyword evidence="4" id="KW-0762">Sugar transport</keyword>
<evidence type="ECO:0000313" key="11">
    <source>
        <dbReference type="EMBL" id="RIA43754.1"/>
    </source>
</evidence>
<keyword evidence="12" id="KW-1185">Reference proteome</keyword>
<dbReference type="FunFam" id="3.40.50.300:FF:000127">
    <property type="entry name" value="Ribose import ATP-binding protein RbsA"/>
    <property type="match status" value="1"/>
</dbReference>
<dbReference type="AlphaFoldDB" id="A0A397PC93"/>
<dbReference type="InterPro" id="IPR003593">
    <property type="entry name" value="AAA+_ATPase"/>
</dbReference>
<evidence type="ECO:0000256" key="5">
    <source>
        <dbReference type="ARBA" id="ARBA00022737"/>
    </source>
</evidence>
<evidence type="ECO:0000256" key="9">
    <source>
        <dbReference type="ARBA" id="ARBA00023136"/>
    </source>
</evidence>
<dbReference type="RefSeq" id="WP_119035567.1">
    <property type="nucleotide sequence ID" value="NZ_QXDC01000003.1"/>
</dbReference>
<comment type="caution">
    <text evidence="11">The sequence shown here is derived from an EMBL/GenBank/DDBJ whole genome shotgun (WGS) entry which is preliminary data.</text>
</comment>
<reference evidence="11 12" key="1">
    <citation type="submission" date="2018-08" db="EMBL/GenBank/DDBJ databases">
        <title>Genomic Encyclopedia of Type Strains, Phase IV (KMG-IV): sequencing the most valuable type-strain genomes for metagenomic binning, comparative biology and taxonomic classification.</title>
        <authorList>
            <person name="Goeker M."/>
        </authorList>
    </citation>
    <scope>NUCLEOTIDE SEQUENCE [LARGE SCALE GENOMIC DNA]</scope>
    <source>
        <strain evidence="11 12">DSM 25527</strain>
    </source>
</reference>
<dbReference type="CDD" id="cd03216">
    <property type="entry name" value="ABC_Carb_Monos_I"/>
    <property type="match status" value="1"/>
</dbReference>
<dbReference type="PANTHER" id="PTHR43790:SF3">
    <property type="entry name" value="D-ALLOSE IMPORT ATP-BINDING PROTEIN ALSA-RELATED"/>
    <property type="match status" value="1"/>
</dbReference>
<evidence type="ECO:0000256" key="6">
    <source>
        <dbReference type="ARBA" id="ARBA00022741"/>
    </source>
</evidence>
<sequence>MTEAVPRLSAQRVSKLYPGVQALDGVDFEVHAGAVNVLIGENGAGKSTLMKIIAGVEQPSTGCLLLDGEEVHFADPAAAARAGVCMVFQELNLFANLSIAENVFIGRERCRLGIDIDRGSEIERTRELLERLDHPLDPRALVSSLTIGQQQIVEIARALAQDARVLILDEPTSALSAAEAETLFAVIAELKARGVAIVYISHRLEELKRIGDYVTVLRDGHLVATAAMADVDVPWIVRQMIGRDAPARADAAPCGASGGDVLAVTDLVLPRERGGFTVDHVSLTVGAGEIVGIYGLLGAGRTELLESIMGCRRDATGSITIAGTEISGCDVSDRMAAGIALVPEDRRRAGFIQSFSVAHNLTIASLGRFARWFNLDMRREAAAARGSIGDLAIKVAGPETMVTTLSGGNQQKVVIGKALLTRPRVLLLDEPTRGVDVGAKTEQYRLIRHLAGEGLGVLFATSELDELTALATRVLVMCEGKITLDLPCDAADHDSITAAANPRAQAA</sequence>
<feature type="domain" description="ABC transporter" evidence="10">
    <location>
        <begin position="8"/>
        <end position="244"/>
    </location>
</feature>
<dbReference type="InterPro" id="IPR017871">
    <property type="entry name" value="ABC_transporter-like_CS"/>
</dbReference>
<dbReference type="GO" id="GO:0016887">
    <property type="term" value="F:ATP hydrolysis activity"/>
    <property type="evidence" value="ECO:0007669"/>
    <property type="project" value="InterPro"/>
</dbReference>
<dbReference type="EMBL" id="QXDC01000003">
    <property type="protein sequence ID" value="RIA43754.1"/>
    <property type="molecule type" value="Genomic_DNA"/>
</dbReference>
<dbReference type="InterPro" id="IPR027417">
    <property type="entry name" value="P-loop_NTPase"/>
</dbReference>
<evidence type="ECO:0000256" key="7">
    <source>
        <dbReference type="ARBA" id="ARBA00022840"/>
    </source>
</evidence>
<accession>A0A397PC93</accession>
<evidence type="ECO:0000256" key="1">
    <source>
        <dbReference type="ARBA" id="ARBA00004202"/>
    </source>
</evidence>
<keyword evidence="7 11" id="KW-0067">ATP-binding</keyword>
<dbReference type="PROSITE" id="PS00211">
    <property type="entry name" value="ABC_TRANSPORTER_1"/>
    <property type="match status" value="1"/>
</dbReference>
<evidence type="ECO:0000256" key="3">
    <source>
        <dbReference type="ARBA" id="ARBA00022475"/>
    </source>
</evidence>
<organism evidence="11 12">
    <name type="scientific">Hephaestia caeni</name>
    <dbReference type="NCBI Taxonomy" id="645617"/>
    <lineage>
        <taxon>Bacteria</taxon>
        <taxon>Pseudomonadati</taxon>
        <taxon>Pseudomonadota</taxon>
        <taxon>Alphaproteobacteria</taxon>
        <taxon>Sphingomonadales</taxon>
        <taxon>Sphingomonadaceae</taxon>
        <taxon>Hephaestia</taxon>
    </lineage>
</organism>
<dbReference type="GO" id="GO:0005524">
    <property type="term" value="F:ATP binding"/>
    <property type="evidence" value="ECO:0007669"/>
    <property type="project" value="UniProtKB-KW"/>
</dbReference>
<comment type="subcellular location">
    <subcellularLocation>
        <location evidence="1">Cell membrane</location>
        <topology evidence="1">Peripheral membrane protein</topology>
    </subcellularLocation>
</comment>
<keyword evidence="9" id="KW-0472">Membrane</keyword>
<dbReference type="OrthoDB" id="9805029at2"/>
<evidence type="ECO:0000256" key="2">
    <source>
        <dbReference type="ARBA" id="ARBA00022448"/>
    </source>
</evidence>
<name>A0A397PC93_9SPHN</name>
<dbReference type="Proteomes" id="UP000266568">
    <property type="component" value="Unassembled WGS sequence"/>
</dbReference>
<evidence type="ECO:0000256" key="8">
    <source>
        <dbReference type="ARBA" id="ARBA00022967"/>
    </source>
</evidence>
<keyword evidence="6" id="KW-0547">Nucleotide-binding</keyword>